<protein>
    <submittedName>
        <fullName evidence="1">Uncharacterized protein</fullName>
    </submittedName>
</protein>
<accession>K5X4D0</accession>
<reference evidence="2" key="1">
    <citation type="journal article" date="2012" name="Proc. Natl. Acad. Sci. U.S.A.">
        <title>Genome sequence of the button mushroom Agaricus bisporus reveals mechanisms governing adaptation to a humic-rich ecological niche.</title>
        <authorList>
            <person name="Morin E."/>
            <person name="Kohler A."/>
            <person name="Baker A.R."/>
            <person name="Foulongne-Oriol M."/>
            <person name="Lombard V."/>
            <person name="Nagy L.G."/>
            <person name="Ohm R.A."/>
            <person name="Patyshakuliyeva A."/>
            <person name="Brun A."/>
            <person name="Aerts A.L."/>
            <person name="Bailey A.M."/>
            <person name="Billette C."/>
            <person name="Coutinho P.M."/>
            <person name="Deakin G."/>
            <person name="Doddapaneni H."/>
            <person name="Floudas D."/>
            <person name="Grimwood J."/>
            <person name="Hilden K."/>
            <person name="Kuees U."/>
            <person name="LaButti K.M."/>
            <person name="Lapidus A."/>
            <person name="Lindquist E.A."/>
            <person name="Lucas S.M."/>
            <person name="Murat C."/>
            <person name="Riley R.W."/>
            <person name="Salamov A.A."/>
            <person name="Schmutz J."/>
            <person name="Subramanian V."/>
            <person name="Woesten H.A.B."/>
            <person name="Xu J."/>
            <person name="Eastwood D.C."/>
            <person name="Foster G.D."/>
            <person name="Sonnenberg A.S."/>
            <person name="Cullen D."/>
            <person name="de Vries R.P."/>
            <person name="Lundell T."/>
            <person name="Hibbett D.S."/>
            <person name="Henrissat B."/>
            <person name="Burton K.S."/>
            <person name="Kerrigan R.W."/>
            <person name="Challen M.P."/>
            <person name="Grigoriev I.V."/>
            <person name="Martin F."/>
        </authorList>
    </citation>
    <scope>NUCLEOTIDE SEQUENCE [LARGE SCALE GENOMIC DNA]</scope>
    <source>
        <strain evidence="2">JB137-S8 / ATCC MYA-4627 / FGSC 10392</strain>
    </source>
</reference>
<evidence type="ECO:0000313" key="1">
    <source>
        <dbReference type="EMBL" id="EKM77787.1"/>
    </source>
</evidence>
<dbReference type="KEGG" id="abp:AGABI1DRAFT115044"/>
<name>K5X4D0_AGABU</name>
<keyword evidence="2" id="KW-1185">Reference proteome</keyword>
<gene>
    <name evidence="1" type="ORF">AGABI1DRAFT_115044</name>
</gene>
<dbReference type="InParanoid" id="K5X4D0"/>
<evidence type="ECO:0000313" key="2">
    <source>
        <dbReference type="Proteomes" id="UP000008493"/>
    </source>
</evidence>
<dbReference type="HOGENOM" id="CLU_2446532_0_0_1"/>
<proteinExistence type="predicted"/>
<organism evidence="1 2">
    <name type="scientific">Agaricus bisporus var. burnettii (strain JB137-S8 / ATCC MYA-4627 / FGSC 10392)</name>
    <name type="common">White button mushroom</name>
    <dbReference type="NCBI Taxonomy" id="597362"/>
    <lineage>
        <taxon>Eukaryota</taxon>
        <taxon>Fungi</taxon>
        <taxon>Dikarya</taxon>
        <taxon>Basidiomycota</taxon>
        <taxon>Agaricomycotina</taxon>
        <taxon>Agaricomycetes</taxon>
        <taxon>Agaricomycetidae</taxon>
        <taxon>Agaricales</taxon>
        <taxon>Agaricineae</taxon>
        <taxon>Agaricaceae</taxon>
        <taxon>Agaricus</taxon>
    </lineage>
</organism>
<dbReference type="RefSeq" id="XP_007331631.1">
    <property type="nucleotide sequence ID" value="XM_007331569.1"/>
</dbReference>
<dbReference type="GeneID" id="18824574"/>
<dbReference type="EMBL" id="JH971394">
    <property type="protein sequence ID" value="EKM77787.1"/>
    <property type="molecule type" value="Genomic_DNA"/>
</dbReference>
<dbReference type="AlphaFoldDB" id="K5X4D0"/>
<dbReference type="Proteomes" id="UP000008493">
    <property type="component" value="Unassembled WGS sequence"/>
</dbReference>
<feature type="non-terminal residue" evidence="1">
    <location>
        <position position="1"/>
    </location>
</feature>
<sequence length="90" mass="10272">SGWVGAWYCLHQQCLLNVLKLSHDGCRVYGRQSTTTFLDGGKRTPSIPTCRRDAVLDLDTAWTLSWTTYPHGLFLCYSLCQHLYTFKLAN</sequence>